<evidence type="ECO:0000313" key="3">
    <source>
        <dbReference type="Proteomes" id="UP000246351"/>
    </source>
</evidence>
<organism evidence="2 3">
    <name type="scientific">Staphylococcus pseudintermedius</name>
    <dbReference type="NCBI Taxonomy" id="283734"/>
    <lineage>
        <taxon>Bacteria</taxon>
        <taxon>Bacillati</taxon>
        <taxon>Bacillota</taxon>
        <taxon>Bacilli</taxon>
        <taxon>Bacillales</taxon>
        <taxon>Staphylococcaceae</taxon>
        <taxon>Staphylococcus</taxon>
        <taxon>Staphylococcus intermedius group</taxon>
    </lineage>
</organism>
<keyword evidence="1" id="KW-1133">Transmembrane helix</keyword>
<feature type="transmembrane region" description="Helical" evidence="1">
    <location>
        <begin position="12"/>
        <end position="36"/>
    </location>
</feature>
<dbReference type="InterPro" id="IPR036259">
    <property type="entry name" value="MFS_trans_sf"/>
</dbReference>
<gene>
    <name evidence="2" type="ORF">DD924_17115</name>
</gene>
<feature type="transmembrane region" description="Helical" evidence="1">
    <location>
        <begin position="72"/>
        <end position="93"/>
    </location>
</feature>
<feature type="non-terminal residue" evidence="2">
    <location>
        <position position="132"/>
    </location>
</feature>
<keyword evidence="1" id="KW-0812">Transmembrane</keyword>
<sequence>LISINNLKIIFIINLFINFLCNSLVVGLPIIIINHLNMNAKYLGLAEGTLGGAIVASSIIISILNIQNRLKFLYLFSMLLQAVSLFIVSLTYFDTITKFYIFIIVLISNLLLGFSVALNNIPFQVMLQKIVD</sequence>
<keyword evidence="1" id="KW-0472">Membrane</keyword>
<protein>
    <submittedName>
        <fullName evidence="2">MFS transporter</fullName>
    </submittedName>
</protein>
<dbReference type="SUPFAM" id="SSF103473">
    <property type="entry name" value="MFS general substrate transporter"/>
    <property type="match status" value="1"/>
</dbReference>
<reference evidence="2 3" key="1">
    <citation type="journal article" date="2018" name="Vet. Microbiol.">
        <title>Clonal diversity and geographic distribution of methicillin-resistant Staphylococcus pseudintermedius from Australian animals: Discovery of novel sequence types.</title>
        <authorList>
            <person name="Worthing K.A."/>
            <person name="Abraham S."/>
            <person name="Coombs G.W."/>
            <person name="Pang S."/>
            <person name="Saputra S."/>
            <person name="Jordan D."/>
            <person name="Trott D.J."/>
            <person name="Norris J.M."/>
        </authorList>
    </citation>
    <scope>NUCLEOTIDE SEQUENCE [LARGE SCALE GENOMIC DNA]</scope>
    <source>
        <strain evidence="2 3">ST71 3</strain>
    </source>
</reference>
<accession>A0A317Z3P3</accession>
<evidence type="ECO:0000256" key="1">
    <source>
        <dbReference type="SAM" id="Phobius"/>
    </source>
</evidence>
<evidence type="ECO:0000313" key="2">
    <source>
        <dbReference type="EMBL" id="PWZ94578.1"/>
    </source>
</evidence>
<feature type="non-terminal residue" evidence="2">
    <location>
        <position position="1"/>
    </location>
</feature>
<dbReference type="AlphaFoldDB" id="A0A317Z3P3"/>
<comment type="caution">
    <text evidence="2">The sequence shown here is derived from an EMBL/GenBank/DDBJ whole genome shotgun (WGS) entry which is preliminary data.</text>
</comment>
<dbReference type="EMBL" id="QEIV01001980">
    <property type="protein sequence ID" value="PWZ94578.1"/>
    <property type="molecule type" value="Genomic_DNA"/>
</dbReference>
<name>A0A317Z3P3_STAPS</name>
<feature type="transmembrane region" description="Helical" evidence="1">
    <location>
        <begin position="99"/>
        <end position="119"/>
    </location>
</feature>
<proteinExistence type="predicted"/>
<dbReference type="Proteomes" id="UP000246351">
    <property type="component" value="Unassembled WGS sequence"/>
</dbReference>
<feature type="transmembrane region" description="Helical" evidence="1">
    <location>
        <begin position="42"/>
        <end position="65"/>
    </location>
</feature>